<gene>
    <name evidence="3" type="ORF">MG293_006842</name>
</gene>
<name>A0AAD4UCS4_OVIAM</name>
<evidence type="ECO:0000313" key="3">
    <source>
        <dbReference type="EMBL" id="KAI4542716.1"/>
    </source>
</evidence>
<proteinExistence type="predicted"/>
<dbReference type="EMBL" id="JAKZEL010000006">
    <property type="protein sequence ID" value="KAI4542716.1"/>
    <property type="molecule type" value="Genomic_DNA"/>
</dbReference>
<reference evidence="3" key="1">
    <citation type="submission" date="2022-03" db="EMBL/GenBank/DDBJ databases">
        <title>Genomic analyses of argali, domestic sheep and their hybrids provide insights into chromosomal evolution, heterosis and genetic basis of agronomic traits.</title>
        <authorList>
            <person name="Li M."/>
        </authorList>
    </citation>
    <scope>NUCLEOTIDE SEQUENCE</scope>
    <source>
        <strain evidence="3">CAU-MHL-2022a</strain>
        <tissue evidence="3">Skin</tissue>
    </source>
</reference>
<comment type="caution">
    <text evidence="3">The sequence shown here is derived from an EMBL/GenBank/DDBJ whole genome shotgun (WGS) entry which is preliminary data.</text>
</comment>
<protein>
    <submittedName>
        <fullName evidence="3">Uncharacterized protein</fullName>
    </submittedName>
</protein>
<dbReference type="Proteomes" id="UP001214576">
    <property type="component" value="Unassembled WGS sequence"/>
</dbReference>
<accession>A0AAD4UCS4</accession>
<feature type="chain" id="PRO_5042202902" evidence="2">
    <location>
        <begin position="17"/>
        <end position="282"/>
    </location>
</feature>
<evidence type="ECO:0000256" key="2">
    <source>
        <dbReference type="SAM" id="SignalP"/>
    </source>
</evidence>
<feature type="region of interest" description="Disordered" evidence="1">
    <location>
        <begin position="101"/>
        <end position="154"/>
    </location>
</feature>
<keyword evidence="4" id="KW-1185">Reference proteome</keyword>
<feature type="signal peptide" evidence="2">
    <location>
        <begin position="1"/>
        <end position="16"/>
    </location>
</feature>
<feature type="compositionally biased region" description="Basic and acidic residues" evidence="1">
    <location>
        <begin position="267"/>
        <end position="282"/>
    </location>
</feature>
<evidence type="ECO:0000313" key="4">
    <source>
        <dbReference type="Proteomes" id="UP001214576"/>
    </source>
</evidence>
<dbReference type="AlphaFoldDB" id="A0AAD4UCS4"/>
<sequence length="282" mass="31629">MFPFLCGFHVSLPSSAVVFLFMQFESYYEKNSTRMRYQEAASTRDSDPEKLYNLKCDWGKALKSANEIPPSWTSFRVLRRSILARRYNLLLAQAENCARDHKGWPETGSLAGEPGAGYEAPHSVPQPFPSVGPDGAETENTNSKQDPGRRKRLKERCNRMKMANGEQRELLMKTGTELREVLGEDSVSDDPAPGLKLADGSPSTAEFGAWGEPCRHQQILVALGVPAEEQGGEELKELDFISGLTYEKRSSKERNKEADSQKTSSEGCRRHDFEMGRKHTVH</sequence>
<keyword evidence="2" id="KW-0732">Signal</keyword>
<feature type="region of interest" description="Disordered" evidence="1">
    <location>
        <begin position="184"/>
        <end position="203"/>
    </location>
</feature>
<feature type="compositionally biased region" description="Basic and acidic residues" evidence="1">
    <location>
        <begin position="246"/>
        <end position="260"/>
    </location>
</feature>
<feature type="region of interest" description="Disordered" evidence="1">
    <location>
        <begin position="246"/>
        <end position="282"/>
    </location>
</feature>
<evidence type="ECO:0000256" key="1">
    <source>
        <dbReference type="SAM" id="MobiDB-lite"/>
    </source>
</evidence>
<organism evidence="3 4">
    <name type="scientific">Ovis ammon polii</name>
    <dbReference type="NCBI Taxonomy" id="230172"/>
    <lineage>
        <taxon>Eukaryota</taxon>
        <taxon>Metazoa</taxon>
        <taxon>Chordata</taxon>
        <taxon>Craniata</taxon>
        <taxon>Vertebrata</taxon>
        <taxon>Euteleostomi</taxon>
        <taxon>Mammalia</taxon>
        <taxon>Eutheria</taxon>
        <taxon>Laurasiatheria</taxon>
        <taxon>Artiodactyla</taxon>
        <taxon>Ruminantia</taxon>
        <taxon>Pecora</taxon>
        <taxon>Bovidae</taxon>
        <taxon>Caprinae</taxon>
        <taxon>Ovis</taxon>
    </lineage>
</organism>